<evidence type="ECO:0000256" key="8">
    <source>
        <dbReference type="ARBA" id="ARBA00022982"/>
    </source>
</evidence>
<keyword evidence="5" id="KW-0349">Heme</keyword>
<evidence type="ECO:0000259" key="13">
    <source>
        <dbReference type="Pfam" id="PF01292"/>
    </source>
</evidence>
<evidence type="ECO:0000256" key="9">
    <source>
        <dbReference type="ARBA" id="ARBA00022989"/>
    </source>
</evidence>
<evidence type="ECO:0000256" key="10">
    <source>
        <dbReference type="ARBA" id="ARBA00023004"/>
    </source>
</evidence>
<name>A0A418SEN8_9RHOB</name>
<evidence type="ECO:0000256" key="12">
    <source>
        <dbReference type="ARBA" id="ARBA00037975"/>
    </source>
</evidence>
<comment type="subcellular location">
    <subcellularLocation>
        <location evidence="2">Cell membrane</location>
        <topology evidence="2">Multi-pass membrane protein</topology>
    </subcellularLocation>
</comment>
<accession>A0A418SEN8</accession>
<evidence type="ECO:0000256" key="1">
    <source>
        <dbReference type="ARBA" id="ARBA00001970"/>
    </source>
</evidence>
<keyword evidence="9" id="KW-1133">Transmembrane helix</keyword>
<evidence type="ECO:0000256" key="6">
    <source>
        <dbReference type="ARBA" id="ARBA00022692"/>
    </source>
</evidence>
<dbReference type="GO" id="GO:0005886">
    <property type="term" value="C:plasma membrane"/>
    <property type="evidence" value="ECO:0007669"/>
    <property type="project" value="UniProtKB-SubCell"/>
</dbReference>
<evidence type="ECO:0000256" key="7">
    <source>
        <dbReference type="ARBA" id="ARBA00022723"/>
    </source>
</evidence>
<dbReference type="SUPFAM" id="SSF81342">
    <property type="entry name" value="Transmembrane di-heme cytochromes"/>
    <property type="match status" value="1"/>
</dbReference>
<keyword evidence="4" id="KW-1003">Cell membrane</keyword>
<feature type="domain" description="Cytochrome b561 bacterial/Ni-hydrogenase" evidence="13">
    <location>
        <begin position="16"/>
        <end position="182"/>
    </location>
</feature>
<dbReference type="Proteomes" id="UP000283786">
    <property type="component" value="Chromosome"/>
</dbReference>
<dbReference type="GO" id="GO:0046872">
    <property type="term" value="F:metal ion binding"/>
    <property type="evidence" value="ECO:0007669"/>
    <property type="project" value="UniProtKB-KW"/>
</dbReference>
<dbReference type="OrthoDB" id="7280471at2"/>
<dbReference type="GO" id="GO:0020037">
    <property type="term" value="F:heme binding"/>
    <property type="evidence" value="ECO:0007669"/>
    <property type="project" value="TreeGrafter"/>
</dbReference>
<dbReference type="GO" id="GO:0009055">
    <property type="term" value="F:electron transfer activity"/>
    <property type="evidence" value="ECO:0007669"/>
    <property type="project" value="InterPro"/>
</dbReference>
<keyword evidence="3" id="KW-0813">Transport</keyword>
<keyword evidence="8" id="KW-0249">Electron transport</keyword>
<dbReference type="GO" id="GO:0022904">
    <property type="term" value="P:respiratory electron transport chain"/>
    <property type="evidence" value="ECO:0007669"/>
    <property type="project" value="InterPro"/>
</dbReference>
<keyword evidence="11" id="KW-0472">Membrane</keyword>
<keyword evidence="15" id="KW-1185">Reference proteome</keyword>
<keyword evidence="6" id="KW-0812">Transmembrane</keyword>
<evidence type="ECO:0000313" key="14">
    <source>
        <dbReference type="EMBL" id="QPM89831.1"/>
    </source>
</evidence>
<dbReference type="Pfam" id="PF01292">
    <property type="entry name" value="Ni_hydr_CYTB"/>
    <property type="match status" value="1"/>
</dbReference>
<proteinExistence type="inferred from homology"/>
<dbReference type="InterPro" id="IPR016174">
    <property type="entry name" value="Di-haem_cyt_TM"/>
</dbReference>
<evidence type="ECO:0000256" key="5">
    <source>
        <dbReference type="ARBA" id="ARBA00022617"/>
    </source>
</evidence>
<evidence type="ECO:0000256" key="11">
    <source>
        <dbReference type="ARBA" id="ARBA00023136"/>
    </source>
</evidence>
<sequence>MAGHRQIGWSDNAEAYGRVTRLLHWGLAGLLVWQWLGMGTKVLLGRNAVSGFFVGLHAPVGTLIFCLVLIRILWTLASRNDRPAHAPGLVGQAAKAGHGLLYLLMLLVPSLALLRAFGSDRPFAPFGLLLHSGRETELAWMVAPANLAHGYLAWALLVLVTGHIAFAIYHQVVLKDGTLNRMAG</sequence>
<evidence type="ECO:0000256" key="2">
    <source>
        <dbReference type="ARBA" id="ARBA00004651"/>
    </source>
</evidence>
<gene>
    <name evidence="14" type="primary">yceJ</name>
    <name evidence="14" type="ORF">PSAL_010590</name>
</gene>
<evidence type="ECO:0000313" key="15">
    <source>
        <dbReference type="Proteomes" id="UP000283786"/>
    </source>
</evidence>
<dbReference type="InterPro" id="IPR011577">
    <property type="entry name" value="Cyt_b561_bac/Ni-Hgenase"/>
</dbReference>
<dbReference type="RefSeq" id="WP_119840212.1">
    <property type="nucleotide sequence ID" value="NZ_CP060436.1"/>
</dbReference>
<evidence type="ECO:0000256" key="3">
    <source>
        <dbReference type="ARBA" id="ARBA00022448"/>
    </source>
</evidence>
<keyword evidence="10" id="KW-0408">Iron</keyword>
<evidence type="ECO:0000256" key="4">
    <source>
        <dbReference type="ARBA" id="ARBA00022475"/>
    </source>
</evidence>
<keyword evidence="7" id="KW-0479">Metal-binding</keyword>
<protein>
    <submittedName>
        <fullName evidence="14">Cytochrome b561</fullName>
    </submittedName>
</protein>
<dbReference type="PANTHER" id="PTHR30529:SF1">
    <property type="entry name" value="CYTOCHROME B561 HOMOLOG 2"/>
    <property type="match status" value="1"/>
</dbReference>
<dbReference type="PANTHER" id="PTHR30529">
    <property type="entry name" value="CYTOCHROME B561"/>
    <property type="match status" value="1"/>
</dbReference>
<dbReference type="AlphaFoldDB" id="A0A418SEN8"/>
<dbReference type="InterPro" id="IPR052168">
    <property type="entry name" value="Cytochrome_b561_oxidase"/>
</dbReference>
<organism evidence="14 15">
    <name type="scientific">Pseudooceanicola algae</name>
    <dbReference type="NCBI Taxonomy" id="1537215"/>
    <lineage>
        <taxon>Bacteria</taxon>
        <taxon>Pseudomonadati</taxon>
        <taxon>Pseudomonadota</taxon>
        <taxon>Alphaproteobacteria</taxon>
        <taxon>Rhodobacterales</taxon>
        <taxon>Paracoccaceae</taxon>
        <taxon>Pseudooceanicola</taxon>
    </lineage>
</organism>
<dbReference type="KEGG" id="palw:PSAL_010590"/>
<comment type="cofactor">
    <cofactor evidence="1">
        <name>heme b</name>
        <dbReference type="ChEBI" id="CHEBI:60344"/>
    </cofactor>
</comment>
<reference evidence="14 15" key="1">
    <citation type="submission" date="2020-08" db="EMBL/GenBank/DDBJ databases">
        <title>Genome sequence of Rhodobacteraceae bacterium Lw-13e.</title>
        <authorList>
            <person name="Poehlein A."/>
            <person name="Wolter L."/>
            <person name="Daniel R."/>
            <person name="Brinkhoff T."/>
        </authorList>
    </citation>
    <scope>NUCLEOTIDE SEQUENCE [LARGE SCALE GENOMIC DNA]</scope>
    <source>
        <strain evidence="14 15">Lw-13e</strain>
    </source>
</reference>
<comment type="similarity">
    <text evidence="12">Belongs to the cytochrome b561 family.</text>
</comment>
<dbReference type="EMBL" id="CP060436">
    <property type="protein sequence ID" value="QPM89831.1"/>
    <property type="molecule type" value="Genomic_DNA"/>
</dbReference>